<keyword evidence="3 7" id="KW-0812">Transmembrane</keyword>
<feature type="transmembrane region" description="Helical" evidence="7">
    <location>
        <begin position="458"/>
        <end position="479"/>
    </location>
</feature>
<feature type="transmembrane region" description="Helical" evidence="7">
    <location>
        <begin position="295"/>
        <end position="317"/>
    </location>
</feature>
<feature type="transmembrane region" description="Helical" evidence="7">
    <location>
        <begin position="383"/>
        <end position="410"/>
    </location>
</feature>
<keyword evidence="2" id="KW-1003">Cell membrane</keyword>
<evidence type="ECO:0000256" key="5">
    <source>
        <dbReference type="ARBA" id="ARBA00023136"/>
    </source>
</evidence>
<dbReference type="Pfam" id="PF02687">
    <property type="entry name" value="FtsX"/>
    <property type="match status" value="1"/>
</dbReference>
<feature type="transmembrane region" description="Helical" evidence="7">
    <location>
        <begin position="431"/>
        <end position="452"/>
    </location>
</feature>
<keyword evidence="10" id="KW-1185">Reference proteome</keyword>
<evidence type="ECO:0000256" key="6">
    <source>
        <dbReference type="ARBA" id="ARBA00038076"/>
    </source>
</evidence>
<reference evidence="10" key="1">
    <citation type="journal article" date="2019" name="Int. J. Syst. Evol. Microbiol.">
        <title>The Global Catalogue of Microorganisms (GCM) 10K type strain sequencing project: providing services to taxonomists for standard genome sequencing and annotation.</title>
        <authorList>
            <consortium name="The Broad Institute Genomics Platform"/>
            <consortium name="The Broad Institute Genome Sequencing Center for Infectious Disease"/>
            <person name="Wu L."/>
            <person name="Ma J."/>
        </authorList>
    </citation>
    <scope>NUCLEOTIDE SEQUENCE [LARGE SCALE GENOMIC DNA]</scope>
    <source>
        <strain evidence="10">JCM 19015</strain>
    </source>
</reference>
<comment type="similarity">
    <text evidence="6">Belongs to the ABC-4 integral membrane protein family.</text>
</comment>
<dbReference type="Proteomes" id="UP001500121">
    <property type="component" value="Unassembled WGS sequence"/>
</dbReference>
<feature type="transmembrane region" description="Helical" evidence="7">
    <location>
        <begin position="349"/>
        <end position="371"/>
    </location>
</feature>
<evidence type="ECO:0000259" key="8">
    <source>
        <dbReference type="Pfam" id="PF02687"/>
    </source>
</evidence>
<feature type="transmembrane region" description="Helical" evidence="7">
    <location>
        <begin position="882"/>
        <end position="911"/>
    </location>
</feature>
<proteinExistence type="inferred from homology"/>
<feature type="domain" description="ABC3 transporter permease C-terminal" evidence="8">
    <location>
        <begin position="892"/>
        <end position="1004"/>
    </location>
</feature>
<sequence length="1021" mass="103902">MPGLVLRALRWRAALSITVWTCAVVVCAGAALGPVFALAAAESGLQDVLRDAGARTGVRLQGDSGGSPQLTVEEAEQRLDTAAALPPLAHRPDRIGSLFLEARASAGPDLGSMNTRMLWRDGACALVRLDAGRCPDRPGEAIVSSRSAALPYGWKRGATLVVGSALDGASVSVRVVGVYTPRSASSPRWSGQPYFQVGVDSKGVPITDAVLVDRGTFDRLEPLPVAPDAVPAKPLVQEAVDLPLDVRSVRLADIGSLRSQVRALERSGGVDAFTVATSLRAVLAEAEQVRARIDVATALVVLQLCVLGWLVLHRVLVDAVDARSADIALAKLRGFDRTALLRFGLGEPVVLLLLAAPVGALLAVLVATRLADAVLLPGTPVRFTWVALLALVGAVAGGAAAVVQSAWSTLRRPVLEQWRRTRSSSGGSPAGLVADVLVAALAALAFVALRVAGPEAGALTLLGPGLLVCAAGFAGARLLPIVLRPAVPATAASRRIAVFLAVRQVVRRPAGLRLVALLTVAVGLAVFGVGGEVVAAQNRVTRAAAEIGATRVERVRFTPGQDVAGQVARADPDGRWAAAAASWLPFGGDVTDPVLAVDADRLAAVGAAAPGLPSAGRIAAVVHEGAAPSTAVRGRELAVRIRVADRVGGPAPQVVLALRGPDGVEVDVPTSTLRRGAAVYRAAVPCAQGCELIGLSWVGDVLAEGTVSGTALIDRLTVDGKAVATGFSTSGRWRSAIAQGDASDRVRPTAEGLLDLFRIGPGGTGGAVLADLPDPVPALVAGAGARSGRMLDVASPDGAAARLVVAGAAPVLPVVLDAGVVVDLRSFRAALPGFAVDAQWSVWLGPHAPADAVARLRHAGLVIDGEQSLAARNAELARQGPALALLLLAVCAVAGALLAMGGTAVSIAAAVRRRSYEAAALSTVGVRRGQVYRAAILEQLLLLGTAVVVGLPAGVLALVLALPAVPQSADDTPVPLAALPPATPLLLCAAVLVVLVGGTVLLSAGRVVRAGSSSRLREAEE</sequence>
<dbReference type="EMBL" id="BAABLP010000002">
    <property type="protein sequence ID" value="GAA4744551.1"/>
    <property type="molecule type" value="Genomic_DNA"/>
</dbReference>
<evidence type="ECO:0000256" key="4">
    <source>
        <dbReference type="ARBA" id="ARBA00022989"/>
    </source>
</evidence>
<comment type="subcellular location">
    <subcellularLocation>
        <location evidence="1">Cell membrane</location>
        <topology evidence="1">Multi-pass membrane protein</topology>
    </subcellularLocation>
</comment>
<keyword evidence="5 7" id="KW-0472">Membrane</keyword>
<dbReference type="InterPro" id="IPR003838">
    <property type="entry name" value="ABC3_permease_C"/>
</dbReference>
<feature type="transmembrane region" description="Helical" evidence="7">
    <location>
        <begin position="984"/>
        <end position="1008"/>
    </location>
</feature>
<name>A0ABP8Z2C8_9MICO</name>
<dbReference type="PANTHER" id="PTHR30572">
    <property type="entry name" value="MEMBRANE COMPONENT OF TRANSPORTER-RELATED"/>
    <property type="match status" value="1"/>
</dbReference>
<dbReference type="InterPro" id="IPR050250">
    <property type="entry name" value="Macrolide_Exporter_MacB"/>
</dbReference>
<evidence type="ECO:0000256" key="2">
    <source>
        <dbReference type="ARBA" id="ARBA00022475"/>
    </source>
</evidence>
<dbReference type="RefSeq" id="WP_345480476.1">
    <property type="nucleotide sequence ID" value="NZ_BAABLP010000002.1"/>
</dbReference>
<protein>
    <recommendedName>
        <fullName evidence="8">ABC3 transporter permease C-terminal domain-containing protein</fullName>
    </recommendedName>
</protein>
<evidence type="ECO:0000256" key="3">
    <source>
        <dbReference type="ARBA" id="ARBA00022692"/>
    </source>
</evidence>
<comment type="caution">
    <text evidence="9">The sequence shown here is derived from an EMBL/GenBank/DDBJ whole genome shotgun (WGS) entry which is preliminary data.</text>
</comment>
<evidence type="ECO:0000256" key="7">
    <source>
        <dbReference type="SAM" id="Phobius"/>
    </source>
</evidence>
<keyword evidence="4 7" id="KW-1133">Transmembrane helix</keyword>
<evidence type="ECO:0000313" key="10">
    <source>
        <dbReference type="Proteomes" id="UP001500121"/>
    </source>
</evidence>
<feature type="transmembrane region" description="Helical" evidence="7">
    <location>
        <begin position="940"/>
        <end position="964"/>
    </location>
</feature>
<evidence type="ECO:0000256" key="1">
    <source>
        <dbReference type="ARBA" id="ARBA00004651"/>
    </source>
</evidence>
<gene>
    <name evidence="9" type="ORF">GCM10025783_15340</name>
</gene>
<dbReference type="PANTHER" id="PTHR30572:SF4">
    <property type="entry name" value="ABC TRANSPORTER PERMEASE YTRF"/>
    <property type="match status" value="1"/>
</dbReference>
<accession>A0ABP8Z2C8</accession>
<organism evidence="9 10">
    <name type="scientific">Amnibacterium soli</name>
    <dbReference type="NCBI Taxonomy" id="1282736"/>
    <lineage>
        <taxon>Bacteria</taxon>
        <taxon>Bacillati</taxon>
        <taxon>Actinomycetota</taxon>
        <taxon>Actinomycetes</taxon>
        <taxon>Micrococcales</taxon>
        <taxon>Microbacteriaceae</taxon>
        <taxon>Amnibacterium</taxon>
    </lineage>
</organism>
<feature type="transmembrane region" description="Helical" evidence="7">
    <location>
        <begin position="510"/>
        <end position="530"/>
    </location>
</feature>
<evidence type="ECO:0000313" key="9">
    <source>
        <dbReference type="EMBL" id="GAA4744551.1"/>
    </source>
</evidence>